<accession>A0A6G1I7B9</accession>
<name>A0A6G1I7B9_9PEZI</name>
<feature type="compositionally biased region" description="Acidic residues" evidence="1">
    <location>
        <begin position="203"/>
        <end position="212"/>
    </location>
</feature>
<reference evidence="2" key="1">
    <citation type="journal article" date="2020" name="Stud. Mycol.">
        <title>101 Dothideomycetes genomes: a test case for predicting lifestyles and emergence of pathogens.</title>
        <authorList>
            <person name="Haridas S."/>
            <person name="Albert R."/>
            <person name="Binder M."/>
            <person name="Bloem J."/>
            <person name="Labutti K."/>
            <person name="Salamov A."/>
            <person name="Andreopoulos B."/>
            <person name="Baker S."/>
            <person name="Barry K."/>
            <person name="Bills G."/>
            <person name="Bluhm B."/>
            <person name="Cannon C."/>
            <person name="Castanera R."/>
            <person name="Culley D."/>
            <person name="Daum C."/>
            <person name="Ezra D."/>
            <person name="Gonzalez J."/>
            <person name="Henrissat B."/>
            <person name="Kuo A."/>
            <person name="Liang C."/>
            <person name="Lipzen A."/>
            <person name="Lutzoni F."/>
            <person name="Magnuson J."/>
            <person name="Mondo S."/>
            <person name="Nolan M."/>
            <person name="Ohm R."/>
            <person name="Pangilinan J."/>
            <person name="Park H.-J."/>
            <person name="Ramirez L."/>
            <person name="Alfaro M."/>
            <person name="Sun H."/>
            <person name="Tritt A."/>
            <person name="Yoshinaga Y."/>
            <person name="Zwiers L.-H."/>
            <person name="Turgeon B."/>
            <person name="Goodwin S."/>
            <person name="Spatafora J."/>
            <person name="Crous P."/>
            <person name="Grigoriev I."/>
        </authorList>
    </citation>
    <scope>NUCLEOTIDE SEQUENCE</scope>
    <source>
        <strain evidence="2">CBS 262.69</strain>
    </source>
</reference>
<dbReference type="EMBL" id="ML996688">
    <property type="protein sequence ID" value="KAF2404198.1"/>
    <property type="molecule type" value="Genomic_DNA"/>
</dbReference>
<proteinExistence type="predicted"/>
<dbReference type="AlphaFoldDB" id="A0A6G1I7B9"/>
<feature type="compositionally biased region" description="Gly residues" evidence="1">
    <location>
        <begin position="242"/>
        <end position="252"/>
    </location>
</feature>
<evidence type="ECO:0000313" key="2">
    <source>
        <dbReference type="EMBL" id="KAF2404198.1"/>
    </source>
</evidence>
<gene>
    <name evidence="2" type="ORF">EJ06DRAFT_553123</name>
</gene>
<organism evidence="2 3">
    <name type="scientific">Trichodelitschia bisporula</name>
    <dbReference type="NCBI Taxonomy" id="703511"/>
    <lineage>
        <taxon>Eukaryota</taxon>
        <taxon>Fungi</taxon>
        <taxon>Dikarya</taxon>
        <taxon>Ascomycota</taxon>
        <taxon>Pezizomycotina</taxon>
        <taxon>Dothideomycetes</taxon>
        <taxon>Dothideomycetes incertae sedis</taxon>
        <taxon>Phaeotrichales</taxon>
        <taxon>Phaeotrichaceae</taxon>
        <taxon>Trichodelitschia</taxon>
    </lineage>
</organism>
<protein>
    <submittedName>
        <fullName evidence="2">Uncharacterized protein</fullName>
    </submittedName>
</protein>
<dbReference type="Proteomes" id="UP000799640">
    <property type="component" value="Unassembled WGS sequence"/>
</dbReference>
<feature type="region of interest" description="Disordered" evidence="1">
    <location>
        <begin position="129"/>
        <end position="252"/>
    </location>
</feature>
<feature type="compositionally biased region" description="Basic and acidic residues" evidence="1">
    <location>
        <begin position="137"/>
        <end position="147"/>
    </location>
</feature>
<evidence type="ECO:0000313" key="3">
    <source>
        <dbReference type="Proteomes" id="UP000799640"/>
    </source>
</evidence>
<sequence>MPSQSSKPVNEAEKAFIIALAEMASTWPEFRGVASAPNRREILQNLVDRLVEVRDGDLIPELWAPAEGVAVADADDEVPAQDADMMALDTDEPPPAPAQPSYLSWINALNYMIADENAALPGFYTGPIGMVESEPEAEPKPESEAEPHITPPGSDATVRITGLGEGQAHSSSAQQGDPADDKEAAGSELITKRSSLGKRPRDEDDENGDGDGDDHAPRVSKRVRTWVEGQNSLDQNQNQEEGAGGVQGQEGA</sequence>
<keyword evidence="3" id="KW-1185">Reference proteome</keyword>
<evidence type="ECO:0000256" key="1">
    <source>
        <dbReference type="SAM" id="MobiDB-lite"/>
    </source>
</evidence>